<reference evidence="2 3" key="1">
    <citation type="journal article" date="2019" name="Plant Biotechnol. J.">
        <title>The red bayberry genome and genetic basis of sex determination.</title>
        <authorList>
            <person name="Jia H.M."/>
            <person name="Jia H.J."/>
            <person name="Cai Q.L."/>
            <person name="Wang Y."/>
            <person name="Zhao H.B."/>
            <person name="Yang W.F."/>
            <person name="Wang G.Y."/>
            <person name="Li Y.H."/>
            <person name="Zhan D.L."/>
            <person name="Shen Y.T."/>
            <person name="Niu Q.F."/>
            <person name="Chang L."/>
            <person name="Qiu J."/>
            <person name="Zhao L."/>
            <person name="Xie H.B."/>
            <person name="Fu W.Y."/>
            <person name="Jin J."/>
            <person name="Li X.W."/>
            <person name="Jiao Y."/>
            <person name="Zhou C.C."/>
            <person name="Tu T."/>
            <person name="Chai C.Y."/>
            <person name="Gao J.L."/>
            <person name="Fan L.J."/>
            <person name="van de Weg E."/>
            <person name="Wang J.Y."/>
            <person name="Gao Z.S."/>
        </authorList>
    </citation>
    <scope>NUCLEOTIDE SEQUENCE [LARGE SCALE GENOMIC DNA]</scope>
    <source>
        <tissue evidence="2">Leaves</tissue>
    </source>
</reference>
<protein>
    <submittedName>
        <fullName evidence="2">Uncharacterized protein</fullName>
    </submittedName>
</protein>
<feature type="region of interest" description="Disordered" evidence="1">
    <location>
        <begin position="1"/>
        <end position="65"/>
    </location>
</feature>
<dbReference type="AlphaFoldDB" id="A0A6A1UZB2"/>
<evidence type="ECO:0000256" key="1">
    <source>
        <dbReference type="SAM" id="MobiDB-lite"/>
    </source>
</evidence>
<accession>A0A6A1UZB2</accession>
<dbReference type="EMBL" id="RXIC02000025">
    <property type="protein sequence ID" value="KAB1205128.1"/>
    <property type="molecule type" value="Genomic_DNA"/>
</dbReference>
<name>A0A6A1UZB2_9ROSI</name>
<sequence>MVSVPEGALKAGQPEVNGLESPRAVTTTAQDGGGCCWRRDRRSVDPASLSGEKLAASRSTEKSPMELVVATKEHLKRKTQKRKRIQ</sequence>
<comment type="caution">
    <text evidence="2">The sequence shown here is derived from an EMBL/GenBank/DDBJ whole genome shotgun (WGS) entry which is preliminary data.</text>
</comment>
<keyword evidence="3" id="KW-1185">Reference proteome</keyword>
<dbReference type="Proteomes" id="UP000516437">
    <property type="component" value="Chromosome 7"/>
</dbReference>
<gene>
    <name evidence="2" type="ORF">CJ030_MR7G016772</name>
</gene>
<proteinExistence type="predicted"/>
<evidence type="ECO:0000313" key="2">
    <source>
        <dbReference type="EMBL" id="KAB1205128.1"/>
    </source>
</evidence>
<organism evidence="2 3">
    <name type="scientific">Morella rubra</name>
    <name type="common">Chinese bayberry</name>
    <dbReference type="NCBI Taxonomy" id="262757"/>
    <lineage>
        <taxon>Eukaryota</taxon>
        <taxon>Viridiplantae</taxon>
        <taxon>Streptophyta</taxon>
        <taxon>Embryophyta</taxon>
        <taxon>Tracheophyta</taxon>
        <taxon>Spermatophyta</taxon>
        <taxon>Magnoliopsida</taxon>
        <taxon>eudicotyledons</taxon>
        <taxon>Gunneridae</taxon>
        <taxon>Pentapetalae</taxon>
        <taxon>rosids</taxon>
        <taxon>fabids</taxon>
        <taxon>Fagales</taxon>
        <taxon>Myricaceae</taxon>
        <taxon>Morella</taxon>
    </lineage>
</organism>
<evidence type="ECO:0000313" key="3">
    <source>
        <dbReference type="Proteomes" id="UP000516437"/>
    </source>
</evidence>